<evidence type="ECO:0008006" key="4">
    <source>
        <dbReference type="Google" id="ProtNLM"/>
    </source>
</evidence>
<dbReference type="Proteomes" id="UP000799770">
    <property type="component" value="Unassembled WGS sequence"/>
</dbReference>
<accession>A0A6A5YR87</accession>
<proteinExistence type="predicted"/>
<feature type="compositionally biased region" description="Polar residues" evidence="1">
    <location>
        <begin position="504"/>
        <end position="524"/>
    </location>
</feature>
<keyword evidence="3" id="KW-1185">Reference proteome</keyword>
<sequence>MTFKSTSSTSAYRQERFRLLDLPAELRQCILYKTPIREQAILGRMCKLLNIEVYPVLFRRVLVNTRSLGVGKNYESFYKNRHLITDVVLRHTEYPGSAYKRDNVRKLLNMFKFLLYVLPQGNIKVFDIDPATRFSKKAWQIFKLFLRQQPNLVEVHLPSWYTGDPTFPQVRPLVFGDFSVLETSSGSKVYVRRNVDPAILRQQLSHETTFHSLTIFGHRAEYRGYPEQHEYLGWKQQKVTNLRLLDSNLSGMDGEQLFDPSVITTIEGQDTTRDFDFWYWVAENCRGLGTYVYIRSDFIYELTDDCYSQEENLQAMCRTAKELKHICYNGFMHWRLQPLQIIGVQCSNIVTLSMVGFDGSYPLEAYRNVVEACPNLANFGFAFDEAISYIEKRSSTSVFNTKLEGWSSILAKGSGLRHVMLHIQPSKIQYDVASRMLKRMAEYIAQSLGASECMIEYLHLAFRHRRVDLDLLRSNGADVAIPRTFRIHTTKNHSSAIIIENSAGDCSSTPTSTHGNSQQLSNPEMPSRSVLSDLKNGSGPGKTTRWHTGKPSIDDSTEPGTSQTEGDSSTSGGTSASLDAIVNQISVEHIIDVLPSIGAIIRLLGGYIESVRAPP</sequence>
<name>A0A6A5YR87_9PLEO</name>
<protein>
    <recommendedName>
        <fullName evidence="4">F-box domain-containing protein</fullName>
    </recommendedName>
</protein>
<dbReference type="AlphaFoldDB" id="A0A6A5YR87"/>
<dbReference type="EMBL" id="ML977341">
    <property type="protein sequence ID" value="KAF2109612.1"/>
    <property type="molecule type" value="Genomic_DNA"/>
</dbReference>
<organism evidence="2 3">
    <name type="scientific">Lophiotrema nucula</name>
    <dbReference type="NCBI Taxonomy" id="690887"/>
    <lineage>
        <taxon>Eukaryota</taxon>
        <taxon>Fungi</taxon>
        <taxon>Dikarya</taxon>
        <taxon>Ascomycota</taxon>
        <taxon>Pezizomycotina</taxon>
        <taxon>Dothideomycetes</taxon>
        <taxon>Pleosporomycetidae</taxon>
        <taxon>Pleosporales</taxon>
        <taxon>Lophiotremataceae</taxon>
        <taxon>Lophiotrema</taxon>
    </lineage>
</organism>
<gene>
    <name evidence="2" type="ORF">BDV96DRAFT_651594</name>
</gene>
<feature type="compositionally biased region" description="Low complexity" evidence="1">
    <location>
        <begin position="560"/>
        <end position="575"/>
    </location>
</feature>
<feature type="region of interest" description="Disordered" evidence="1">
    <location>
        <begin position="503"/>
        <end position="575"/>
    </location>
</feature>
<evidence type="ECO:0000256" key="1">
    <source>
        <dbReference type="SAM" id="MobiDB-lite"/>
    </source>
</evidence>
<evidence type="ECO:0000313" key="3">
    <source>
        <dbReference type="Proteomes" id="UP000799770"/>
    </source>
</evidence>
<reference evidence="2" key="1">
    <citation type="journal article" date="2020" name="Stud. Mycol.">
        <title>101 Dothideomycetes genomes: a test case for predicting lifestyles and emergence of pathogens.</title>
        <authorList>
            <person name="Haridas S."/>
            <person name="Albert R."/>
            <person name="Binder M."/>
            <person name="Bloem J."/>
            <person name="Labutti K."/>
            <person name="Salamov A."/>
            <person name="Andreopoulos B."/>
            <person name="Baker S."/>
            <person name="Barry K."/>
            <person name="Bills G."/>
            <person name="Bluhm B."/>
            <person name="Cannon C."/>
            <person name="Castanera R."/>
            <person name="Culley D."/>
            <person name="Daum C."/>
            <person name="Ezra D."/>
            <person name="Gonzalez J."/>
            <person name="Henrissat B."/>
            <person name="Kuo A."/>
            <person name="Liang C."/>
            <person name="Lipzen A."/>
            <person name="Lutzoni F."/>
            <person name="Magnuson J."/>
            <person name="Mondo S."/>
            <person name="Nolan M."/>
            <person name="Ohm R."/>
            <person name="Pangilinan J."/>
            <person name="Park H.-J."/>
            <person name="Ramirez L."/>
            <person name="Alfaro M."/>
            <person name="Sun H."/>
            <person name="Tritt A."/>
            <person name="Yoshinaga Y."/>
            <person name="Zwiers L.-H."/>
            <person name="Turgeon B."/>
            <person name="Goodwin S."/>
            <person name="Spatafora J."/>
            <person name="Crous P."/>
            <person name="Grigoriev I."/>
        </authorList>
    </citation>
    <scope>NUCLEOTIDE SEQUENCE</scope>
    <source>
        <strain evidence="2">CBS 627.86</strain>
    </source>
</reference>
<evidence type="ECO:0000313" key="2">
    <source>
        <dbReference type="EMBL" id="KAF2109612.1"/>
    </source>
</evidence>